<organism evidence="2 3">
    <name type="scientific">Panagrolaimus davidi</name>
    <dbReference type="NCBI Taxonomy" id="227884"/>
    <lineage>
        <taxon>Eukaryota</taxon>
        <taxon>Metazoa</taxon>
        <taxon>Ecdysozoa</taxon>
        <taxon>Nematoda</taxon>
        <taxon>Chromadorea</taxon>
        <taxon>Rhabditida</taxon>
        <taxon>Tylenchina</taxon>
        <taxon>Panagrolaimomorpha</taxon>
        <taxon>Panagrolaimoidea</taxon>
        <taxon>Panagrolaimidae</taxon>
        <taxon>Panagrolaimus</taxon>
    </lineage>
</organism>
<dbReference type="AlphaFoldDB" id="A0A914QML6"/>
<evidence type="ECO:0000256" key="1">
    <source>
        <dbReference type="SAM" id="Phobius"/>
    </source>
</evidence>
<proteinExistence type="predicted"/>
<feature type="transmembrane region" description="Helical" evidence="1">
    <location>
        <begin position="34"/>
        <end position="57"/>
    </location>
</feature>
<name>A0A914QML6_9BILA</name>
<evidence type="ECO:0000313" key="2">
    <source>
        <dbReference type="Proteomes" id="UP000887578"/>
    </source>
</evidence>
<feature type="transmembrane region" description="Helical" evidence="1">
    <location>
        <begin position="78"/>
        <end position="97"/>
    </location>
</feature>
<dbReference type="Proteomes" id="UP000887578">
    <property type="component" value="Unplaced"/>
</dbReference>
<protein>
    <submittedName>
        <fullName evidence="3">Serpentine receptor class gamma</fullName>
    </submittedName>
</protein>
<keyword evidence="1" id="KW-0472">Membrane</keyword>
<reference evidence="3" key="1">
    <citation type="submission" date="2022-11" db="UniProtKB">
        <authorList>
            <consortium name="WormBaseParasite"/>
        </authorList>
    </citation>
    <scope>IDENTIFICATION</scope>
</reference>
<dbReference type="WBParaSite" id="PDA_v2.g4975.t1">
    <property type="protein sequence ID" value="PDA_v2.g4975.t1"/>
    <property type="gene ID" value="PDA_v2.g4975"/>
</dbReference>
<keyword evidence="1" id="KW-1133">Transmembrane helix</keyword>
<keyword evidence="1" id="KW-0812">Transmembrane</keyword>
<sequence>MVTILDTLAEIDVFIALKLIAIDFLEPLFINNNALIAIVFQISSYTLFTQFYIHFGIAINRFYIAFTTTKKLKWNLDFVQAMIVLMAQFAMAFQQSGAMYGILHGNIVLNQWFNGNYIYFQNALNLTGPISLMIVGKQIRKDYFEFIFGKRMPSTIPTILTTTEQRNFNSFTNSRN</sequence>
<feature type="transmembrane region" description="Helical" evidence="1">
    <location>
        <begin position="117"/>
        <end position="135"/>
    </location>
</feature>
<keyword evidence="2" id="KW-1185">Reference proteome</keyword>
<accession>A0A914QML6</accession>
<evidence type="ECO:0000313" key="3">
    <source>
        <dbReference type="WBParaSite" id="PDA_v2.g4975.t1"/>
    </source>
</evidence>